<dbReference type="OMA" id="FYREATH"/>
<dbReference type="InterPro" id="IPR003974">
    <property type="entry name" value="K_chnl_volt-dep_Kv3"/>
</dbReference>
<evidence type="ECO:0000256" key="5">
    <source>
        <dbReference type="ARBA" id="ARBA00023065"/>
    </source>
</evidence>
<keyword evidence="3" id="KW-0812">Transmembrane</keyword>
<keyword evidence="6" id="KW-0472">Membrane</keyword>
<dbReference type="GO" id="GO:0005249">
    <property type="term" value="F:voltage-gated potassium channel activity"/>
    <property type="evidence" value="ECO:0007669"/>
    <property type="project" value="InterPro"/>
</dbReference>
<dbReference type="PANTHER" id="PTHR11537:SF252">
    <property type="entry name" value="POTASSIUM VOLTAGE-GATED CHANNEL PROTEIN SHAW"/>
    <property type="match status" value="1"/>
</dbReference>
<dbReference type="InterPro" id="IPR028325">
    <property type="entry name" value="VG_K_chnl"/>
</dbReference>
<sequence length="94" mass="10836">MSRSRSKLFDADNPGELRVTLNVGGQKHETYVSTLASVPDTRLAWIAERSMKDPRPLAQRREFFFDRNPSIFTHVLNYYRTGKLHCPRDVCGPL</sequence>
<name>A7RYQ6_NEMVE</name>
<feature type="domain" description="Potassium channel tetramerisation-type BTB" evidence="8">
    <location>
        <begin position="19"/>
        <end position="91"/>
    </location>
</feature>
<protein>
    <recommendedName>
        <fullName evidence="8">Potassium channel tetramerisation-type BTB domain-containing protein</fullName>
    </recommendedName>
</protein>
<dbReference type="PANTHER" id="PTHR11537">
    <property type="entry name" value="VOLTAGE-GATED POTASSIUM CHANNEL"/>
    <property type="match status" value="1"/>
</dbReference>
<evidence type="ECO:0000256" key="7">
    <source>
        <dbReference type="ARBA" id="ARBA00023303"/>
    </source>
</evidence>
<keyword evidence="7" id="KW-0407">Ion channel</keyword>
<dbReference type="Gene3D" id="3.30.710.10">
    <property type="entry name" value="Potassium Channel Kv1.1, Chain A"/>
    <property type="match status" value="1"/>
</dbReference>
<organism evidence="9 10">
    <name type="scientific">Nematostella vectensis</name>
    <name type="common">Starlet sea anemone</name>
    <dbReference type="NCBI Taxonomy" id="45351"/>
    <lineage>
        <taxon>Eukaryota</taxon>
        <taxon>Metazoa</taxon>
        <taxon>Cnidaria</taxon>
        <taxon>Anthozoa</taxon>
        <taxon>Hexacorallia</taxon>
        <taxon>Actiniaria</taxon>
        <taxon>Edwardsiidae</taxon>
        <taxon>Nematostella</taxon>
    </lineage>
</organism>
<dbReference type="InterPro" id="IPR003131">
    <property type="entry name" value="T1-type_BTB"/>
</dbReference>
<dbReference type="AlphaFoldDB" id="A7RYQ6"/>
<dbReference type="InterPro" id="IPR011333">
    <property type="entry name" value="SKP1/BTB/POZ_sf"/>
</dbReference>
<dbReference type="Pfam" id="PF02214">
    <property type="entry name" value="BTB_2"/>
    <property type="match status" value="1"/>
</dbReference>
<dbReference type="EMBL" id="DS469554">
    <property type="protein sequence ID" value="EDO43406.1"/>
    <property type="molecule type" value="Genomic_DNA"/>
</dbReference>
<gene>
    <name evidence="9" type="ORF">NEMVEDRAFT_v1g98099</name>
</gene>
<dbReference type="PhylomeDB" id="A7RYQ6"/>
<dbReference type="SUPFAM" id="SSF54695">
    <property type="entry name" value="POZ domain"/>
    <property type="match status" value="1"/>
</dbReference>
<dbReference type="InParanoid" id="A7RYQ6"/>
<evidence type="ECO:0000256" key="3">
    <source>
        <dbReference type="ARBA" id="ARBA00022692"/>
    </source>
</evidence>
<dbReference type="Proteomes" id="UP000001593">
    <property type="component" value="Unassembled WGS sequence"/>
</dbReference>
<dbReference type="HOGENOM" id="CLU_2392259_0_0_1"/>
<dbReference type="eggNOG" id="KOG3713">
    <property type="taxonomic scope" value="Eukaryota"/>
</dbReference>
<comment type="subcellular location">
    <subcellularLocation>
        <location evidence="1">Membrane</location>
        <topology evidence="1">Multi-pass membrane protein</topology>
    </subcellularLocation>
</comment>
<reference evidence="9 10" key="1">
    <citation type="journal article" date="2007" name="Science">
        <title>Sea anemone genome reveals ancestral eumetazoan gene repertoire and genomic organization.</title>
        <authorList>
            <person name="Putnam N.H."/>
            <person name="Srivastava M."/>
            <person name="Hellsten U."/>
            <person name="Dirks B."/>
            <person name="Chapman J."/>
            <person name="Salamov A."/>
            <person name="Terry A."/>
            <person name="Shapiro H."/>
            <person name="Lindquist E."/>
            <person name="Kapitonov V.V."/>
            <person name="Jurka J."/>
            <person name="Genikhovich G."/>
            <person name="Grigoriev I.V."/>
            <person name="Lucas S.M."/>
            <person name="Steele R.E."/>
            <person name="Finnerty J.R."/>
            <person name="Technau U."/>
            <person name="Martindale M.Q."/>
            <person name="Rokhsar D.S."/>
        </authorList>
    </citation>
    <scope>NUCLEOTIDE SEQUENCE [LARGE SCALE GENOMIC DNA]</scope>
    <source>
        <strain evidence="10">CH2 X CH6</strain>
    </source>
</reference>
<evidence type="ECO:0000313" key="9">
    <source>
        <dbReference type="EMBL" id="EDO43406.1"/>
    </source>
</evidence>
<dbReference type="PRINTS" id="PR01498">
    <property type="entry name" value="SHAWCHANNEL"/>
</dbReference>
<evidence type="ECO:0000256" key="4">
    <source>
        <dbReference type="ARBA" id="ARBA00022989"/>
    </source>
</evidence>
<keyword evidence="5" id="KW-0406">Ion transport</keyword>
<feature type="non-terminal residue" evidence="9">
    <location>
        <position position="94"/>
    </location>
</feature>
<evidence type="ECO:0000256" key="1">
    <source>
        <dbReference type="ARBA" id="ARBA00004141"/>
    </source>
</evidence>
<evidence type="ECO:0000259" key="8">
    <source>
        <dbReference type="Pfam" id="PF02214"/>
    </source>
</evidence>
<keyword evidence="10" id="KW-1185">Reference proteome</keyword>
<dbReference type="STRING" id="45351.A7RYQ6"/>
<keyword evidence="2" id="KW-0813">Transport</keyword>
<evidence type="ECO:0000256" key="2">
    <source>
        <dbReference type="ARBA" id="ARBA00022448"/>
    </source>
</evidence>
<accession>A7RYQ6</accession>
<evidence type="ECO:0000313" key="10">
    <source>
        <dbReference type="Proteomes" id="UP000001593"/>
    </source>
</evidence>
<proteinExistence type="predicted"/>
<dbReference type="GO" id="GO:0051260">
    <property type="term" value="P:protein homooligomerization"/>
    <property type="evidence" value="ECO:0007669"/>
    <property type="project" value="InterPro"/>
</dbReference>
<evidence type="ECO:0000256" key="6">
    <source>
        <dbReference type="ARBA" id="ARBA00023136"/>
    </source>
</evidence>
<keyword evidence="4" id="KW-1133">Transmembrane helix</keyword>
<dbReference type="GO" id="GO:0008076">
    <property type="term" value="C:voltage-gated potassium channel complex"/>
    <property type="evidence" value="ECO:0007669"/>
    <property type="project" value="InterPro"/>
</dbReference>